<comment type="caution">
    <text evidence="2">The sequence shown here is derived from an EMBL/GenBank/DDBJ whole genome shotgun (WGS) entry which is preliminary data.</text>
</comment>
<dbReference type="AlphaFoldDB" id="A0A418Q6E7"/>
<dbReference type="OrthoDB" id="9800643at2"/>
<organism evidence="2 3">
    <name type="scientific">Corynebacterium falsenii</name>
    <dbReference type="NCBI Taxonomy" id="108486"/>
    <lineage>
        <taxon>Bacteria</taxon>
        <taxon>Bacillati</taxon>
        <taxon>Actinomycetota</taxon>
        <taxon>Actinomycetes</taxon>
        <taxon>Mycobacteriales</taxon>
        <taxon>Corynebacteriaceae</taxon>
        <taxon>Corynebacterium</taxon>
    </lineage>
</organism>
<keyword evidence="2" id="KW-0489">Methyltransferase</keyword>
<reference evidence="2 3" key="1">
    <citation type="submission" date="2018-09" db="EMBL/GenBank/DDBJ databases">
        <title>Optimization and identification of Corynebacterium falsenii FN1-14 from fish paste.</title>
        <authorList>
            <person name="Daroonpunt R."/>
            <person name="Tanasupawat S."/>
        </authorList>
    </citation>
    <scope>NUCLEOTIDE SEQUENCE [LARGE SCALE GENOMIC DNA]</scope>
    <source>
        <strain evidence="2 3">FN1-14</strain>
    </source>
</reference>
<feature type="domain" description="Release factor glutamine methyltransferase N-terminal" evidence="1">
    <location>
        <begin position="5"/>
        <end position="80"/>
    </location>
</feature>
<dbReference type="InterPro" id="IPR050320">
    <property type="entry name" value="N5-glutamine_MTase"/>
</dbReference>
<dbReference type="InterPro" id="IPR002052">
    <property type="entry name" value="DNA_methylase_N6_adenine_CS"/>
</dbReference>
<protein>
    <submittedName>
        <fullName evidence="2">Peptide chain release factor N(5)-glutamine methyltransferase</fullName>
    </submittedName>
</protein>
<accession>A0A418Q6E7</accession>
<dbReference type="CDD" id="cd02440">
    <property type="entry name" value="AdoMet_MTases"/>
    <property type="match status" value="1"/>
</dbReference>
<dbReference type="Gene3D" id="3.40.50.150">
    <property type="entry name" value="Vaccinia Virus protein VP39"/>
    <property type="match status" value="1"/>
</dbReference>
<keyword evidence="3" id="KW-1185">Reference proteome</keyword>
<dbReference type="GO" id="GO:0032259">
    <property type="term" value="P:methylation"/>
    <property type="evidence" value="ECO:0007669"/>
    <property type="project" value="UniProtKB-KW"/>
</dbReference>
<dbReference type="GO" id="GO:0008168">
    <property type="term" value="F:methyltransferase activity"/>
    <property type="evidence" value="ECO:0007669"/>
    <property type="project" value="UniProtKB-KW"/>
</dbReference>
<dbReference type="PANTHER" id="PTHR18895">
    <property type="entry name" value="HEMK METHYLTRANSFERASE"/>
    <property type="match status" value="1"/>
</dbReference>
<evidence type="ECO:0000313" key="2">
    <source>
        <dbReference type="EMBL" id="RIX34451.1"/>
    </source>
</evidence>
<dbReference type="PANTHER" id="PTHR18895:SF74">
    <property type="entry name" value="MTRF1L RELEASE FACTOR GLUTAMINE METHYLTRANSFERASE"/>
    <property type="match status" value="1"/>
</dbReference>
<evidence type="ECO:0000313" key="3">
    <source>
        <dbReference type="Proteomes" id="UP000285278"/>
    </source>
</evidence>
<dbReference type="GO" id="GO:0003676">
    <property type="term" value="F:nucleic acid binding"/>
    <property type="evidence" value="ECO:0007669"/>
    <property type="project" value="InterPro"/>
</dbReference>
<gene>
    <name evidence="2" type="ORF">D3M95_07450</name>
</gene>
<dbReference type="EMBL" id="QXJK01000007">
    <property type="protein sequence ID" value="RIX34451.1"/>
    <property type="molecule type" value="Genomic_DNA"/>
</dbReference>
<name>A0A418Q6E7_9CORY</name>
<proteinExistence type="predicted"/>
<dbReference type="Gene3D" id="1.10.8.10">
    <property type="entry name" value="DNA helicase RuvA subunit, C-terminal domain"/>
    <property type="match status" value="1"/>
</dbReference>
<dbReference type="SUPFAM" id="SSF53335">
    <property type="entry name" value="S-adenosyl-L-methionine-dependent methyltransferases"/>
    <property type="match status" value="1"/>
</dbReference>
<dbReference type="STRING" id="1451189.CFAL_07420"/>
<dbReference type="Proteomes" id="UP000285278">
    <property type="component" value="Unassembled WGS sequence"/>
</dbReference>
<dbReference type="InterPro" id="IPR029063">
    <property type="entry name" value="SAM-dependent_MTases_sf"/>
</dbReference>
<dbReference type="Pfam" id="PF17827">
    <property type="entry name" value="PrmC_N"/>
    <property type="match status" value="1"/>
</dbReference>
<keyword evidence="2" id="KW-0808">Transferase</keyword>
<dbReference type="InterPro" id="IPR040758">
    <property type="entry name" value="PrmC_N"/>
</dbReference>
<sequence>MTVSQATRAGASLLAAAGVASADVEARLLMRYALASADSAPLSPVSATALFMAADDPAPDTFEPWLQRRVRREPLQRIVGSAPFDGLDFFSAPGAFIPRPETELLVEWAAEQAFELVRYQRASALRASLFSDSVTIVDICSGPGTIALAVAHRLAPLVDEGIRVGVVGLEKSPEAIDLANKNAAALPIDPRVDVRFLPFDVAHPLRAGKKALVGTADVVVSNPPYVPADADVSPEVHADPPEAVFSGDDGLELMPKVVELAALLSAPHSAVGIEHDDSNGEGVQKLMHEAGMIDVQQHDDLAGRPRFVSAHVQRDPAYIPPQV</sequence>
<evidence type="ECO:0000259" key="1">
    <source>
        <dbReference type="Pfam" id="PF17827"/>
    </source>
</evidence>
<dbReference type="PROSITE" id="PS00092">
    <property type="entry name" value="N6_MTASE"/>
    <property type="match status" value="1"/>
</dbReference>